<protein>
    <recommendedName>
        <fullName evidence="2">Branchpoint-bridging protein</fullName>
    </recommendedName>
</protein>
<feature type="domain" description="CCHC-type" evidence="4">
    <location>
        <begin position="401"/>
        <end position="417"/>
    </location>
</feature>
<dbReference type="Gene3D" id="6.10.140.1790">
    <property type="match status" value="1"/>
</dbReference>
<name>A0AAE1YKP9_9LAMI</name>
<organism evidence="5 6">
    <name type="scientific">Sesamum alatum</name>
    <dbReference type="NCBI Taxonomy" id="300844"/>
    <lineage>
        <taxon>Eukaryota</taxon>
        <taxon>Viridiplantae</taxon>
        <taxon>Streptophyta</taxon>
        <taxon>Embryophyta</taxon>
        <taxon>Tracheophyta</taxon>
        <taxon>Spermatophyta</taxon>
        <taxon>Magnoliopsida</taxon>
        <taxon>eudicotyledons</taxon>
        <taxon>Gunneridae</taxon>
        <taxon>Pentapetalae</taxon>
        <taxon>asterids</taxon>
        <taxon>lamiids</taxon>
        <taxon>Lamiales</taxon>
        <taxon>Pedaliaceae</taxon>
        <taxon>Sesamum</taxon>
    </lineage>
</organism>
<dbReference type="Pfam" id="PF16275">
    <property type="entry name" value="SF1-HH"/>
    <property type="match status" value="1"/>
</dbReference>
<gene>
    <name evidence="5" type="ORF">Salat_0912700</name>
</gene>
<dbReference type="PANTHER" id="PTHR11208">
    <property type="entry name" value="RNA-BINDING PROTEIN RELATED"/>
    <property type="match status" value="1"/>
</dbReference>
<dbReference type="GO" id="GO:0008270">
    <property type="term" value="F:zinc ion binding"/>
    <property type="evidence" value="ECO:0007669"/>
    <property type="project" value="UniProtKB-UniRule"/>
</dbReference>
<keyword evidence="2" id="KW-0863">Zinc-finger</keyword>
<evidence type="ECO:0000313" key="5">
    <source>
        <dbReference type="EMBL" id="KAK4431506.1"/>
    </source>
</evidence>
<dbReference type="SUPFAM" id="SSF54791">
    <property type="entry name" value="Eukaryotic type KH-domain (KH-domain type I)"/>
    <property type="match status" value="1"/>
</dbReference>
<evidence type="ECO:0000313" key="6">
    <source>
        <dbReference type="Proteomes" id="UP001293254"/>
    </source>
</evidence>
<evidence type="ECO:0000256" key="3">
    <source>
        <dbReference type="SAM" id="MobiDB-lite"/>
    </source>
</evidence>
<dbReference type="GO" id="GO:0048024">
    <property type="term" value="P:regulation of mRNA splicing, via spliceosome"/>
    <property type="evidence" value="ECO:0007669"/>
    <property type="project" value="TreeGrafter"/>
</dbReference>
<sequence length="459" mass="51243">MRNPEEDSEEEIYEESDEDVIDEEPEDLEADIDGESEEDPEEEIVEDPEEYLEDEINEISEKEEVAVENSHLSSAKIGGIDSKCLVNELNEDPEEARGKKIVQESGCETISTSVTPTGLCHDNIATTIEAQKQYLEDPAINPSSVTNASKAGYQHENDREFGSPPKACESHKVLGEECLKRDANVASALRRPYVKLDPLRSLSMMSVNLESRSMVVVLENARRAAGPQPGKGKLKNDGNSKRRKSRWDNNDCQHGLFHPSGFSSTLELSMDPKIISLKVKLMEINRKLQSPEIYDERPEGERSPSPEPVYNNLGMRINTRDVRVGKLMNERELYFVFREPHPSDAEDLHVRVEADNQQALDAAVAMIEKLLVPVEDQNNDHKKAQLAELAKLRGVYKDNNICDLCKEQGHRKYACPLQDSTFKAVCCDICGSFGHSTSNCSISKPPLISSKDKSNKGGG</sequence>
<dbReference type="InterPro" id="IPR045071">
    <property type="entry name" value="BBP-like"/>
</dbReference>
<keyword evidence="6" id="KW-1185">Reference proteome</keyword>
<comment type="similarity">
    <text evidence="2">Belongs to the BBP/SF1 family.</text>
</comment>
<dbReference type="GO" id="GO:0005681">
    <property type="term" value="C:spliceosomal complex"/>
    <property type="evidence" value="ECO:0007669"/>
    <property type="project" value="UniProtKB-KW"/>
</dbReference>
<dbReference type="InterPro" id="IPR047086">
    <property type="entry name" value="SF1-HH_sf"/>
</dbReference>
<dbReference type="Proteomes" id="UP001293254">
    <property type="component" value="Unassembled WGS sequence"/>
</dbReference>
<dbReference type="InterPro" id="IPR036612">
    <property type="entry name" value="KH_dom_type_1_sf"/>
</dbReference>
<feature type="region of interest" description="Disordered" evidence="3">
    <location>
        <begin position="222"/>
        <end position="254"/>
    </location>
</feature>
<feature type="domain" description="CCHC-type" evidence="4">
    <location>
        <begin position="426"/>
        <end position="442"/>
    </location>
</feature>
<feature type="compositionally biased region" description="Basic and acidic residues" evidence="3">
    <location>
        <begin position="234"/>
        <end position="251"/>
    </location>
</feature>
<evidence type="ECO:0000256" key="2">
    <source>
        <dbReference type="RuleBase" id="RU367126"/>
    </source>
</evidence>
<keyword evidence="2" id="KW-0862">Zinc</keyword>
<evidence type="ECO:0000259" key="4">
    <source>
        <dbReference type="SMART" id="SM00343"/>
    </source>
</evidence>
<dbReference type="SMART" id="SM00343">
    <property type="entry name" value="ZnF_C2HC"/>
    <property type="match status" value="2"/>
</dbReference>
<dbReference type="AlphaFoldDB" id="A0AAE1YKP9"/>
<dbReference type="EMBL" id="JACGWO010000003">
    <property type="protein sequence ID" value="KAK4431506.1"/>
    <property type="molecule type" value="Genomic_DNA"/>
</dbReference>
<accession>A0AAE1YKP9</accession>
<dbReference type="SUPFAM" id="SSF57756">
    <property type="entry name" value="Retrovirus zinc finger-like domains"/>
    <property type="match status" value="1"/>
</dbReference>
<keyword evidence="1 2" id="KW-0479">Metal-binding</keyword>
<dbReference type="GO" id="GO:0003729">
    <property type="term" value="F:mRNA binding"/>
    <property type="evidence" value="ECO:0007669"/>
    <property type="project" value="TreeGrafter"/>
</dbReference>
<dbReference type="PANTHER" id="PTHR11208:SF45">
    <property type="entry name" value="SPLICING FACTOR 1"/>
    <property type="match status" value="1"/>
</dbReference>
<feature type="region of interest" description="Disordered" evidence="3">
    <location>
        <begin position="1"/>
        <end position="48"/>
    </location>
</feature>
<comment type="subcellular location">
    <subcellularLocation>
        <location evidence="2">Nucleus</location>
    </subcellularLocation>
</comment>
<evidence type="ECO:0000256" key="1">
    <source>
        <dbReference type="ARBA" id="ARBA00022723"/>
    </source>
</evidence>
<feature type="compositionally biased region" description="Basic and acidic residues" evidence="3">
    <location>
        <begin position="294"/>
        <end position="304"/>
    </location>
</feature>
<keyword evidence="2" id="KW-0507">mRNA processing</keyword>
<keyword evidence="2" id="KW-0747">Spliceosome</keyword>
<reference evidence="5" key="1">
    <citation type="submission" date="2020-06" db="EMBL/GenBank/DDBJ databases">
        <authorList>
            <person name="Li T."/>
            <person name="Hu X."/>
            <person name="Zhang T."/>
            <person name="Song X."/>
            <person name="Zhang H."/>
            <person name="Dai N."/>
            <person name="Sheng W."/>
            <person name="Hou X."/>
            <person name="Wei L."/>
        </authorList>
    </citation>
    <scope>NUCLEOTIDE SEQUENCE</scope>
    <source>
        <strain evidence="5">3651</strain>
        <tissue evidence="5">Leaf</tissue>
    </source>
</reference>
<keyword evidence="2" id="KW-0508">mRNA splicing</keyword>
<dbReference type="InterPro" id="IPR032570">
    <property type="entry name" value="SF1-HH"/>
</dbReference>
<feature type="region of interest" description="Disordered" evidence="3">
    <location>
        <begin position="292"/>
        <end position="313"/>
    </location>
</feature>
<dbReference type="InterPro" id="IPR001878">
    <property type="entry name" value="Znf_CCHC"/>
</dbReference>
<reference evidence="5" key="2">
    <citation type="journal article" date="2024" name="Plant">
        <title>Genomic evolution and insights into agronomic trait innovations of Sesamum species.</title>
        <authorList>
            <person name="Miao H."/>
            <person name="Wang L."/>
            <person name="Qu L."/>
            <person name="Liu H."/>
            <person name="Sun Y."/>
            <person name="Le M."/>
            <person name="Wang Q."/>
            <person name="Wei S."/>
            <person name="Zheng Y."/>
            <person name="Lin W."/>
            <person name="Duan Y."/>
            <person name="Cao H."/>
            <person name="Xiong S."/>
            <person name="Wang X."/>
            <person name="Wei L."/>
            <person name="Li C."/>
            <person name="Ma Q."/>
            <person name="Ju M."/>
            <person name="Zhao R."/>
            <person name="Li G."/>
            <person name="Mu C."/>
            <person name="Tian Q."/>
            <person name="Mei H."/>
            <person name="Zhang T."/>
            <person name="Gao T."/>
            <person name="Zhang H."/>
        </authorList>
    </citation>
    <scope>NUCLEOTIDE SEQUENCE</scope>
    <source>
        <strain evidence="5">3651</strain>
    </source>
</reference>
<proteinExistence type="inferred from homology"/>
<dbReference type="InterPro" id="IPR036875">
    <property type="entry name" value="Znf_CCHC_sf"/>
</dbReference>
<keyword evidence="2" id="KW-0539">Nucleus</keyword>
<comment type="caution">
    <text evidence="5">The sequence shown here is derived from an EMBL/GenBank/DDBJ whole genome shotgun (WGS) entry which is preliminary data.</text>
</comment>
<dbReference type="GO" id="GO:0045131">
    <property type="term" value="F:pre-mRNA branch point binding"/>
    <property type="evidence" value="ECO:0007669"/>
    <property type="project" value="UniProtKB-UniRule"/>
</dbReference>
<dbReference type="GO" id="GO:0000398">
    <property type="term" value="P:mRNA splicing, via spliceosome"/>
    <property type="evidence" value="ECO:0007669"/>
    <property type="project" value="UniProtKB-UniRule"/>
</dbReference>
<dbReference type="Gene3D" id="3.30.1370.10">
    <property type="entry name" value="K Homology domain, type 1"/>
    <property type="match status" value="1"/>
</dbReference>
<comment type="function">
    <text evidence="2">Necessary for the splicing of pre-mRNA. Has a role in the recognition of the branch site (5'-UACUAAC-3'), the pyrimidine tract and the 3'-splice site at the 3'-end of introns.</text>
</comment>